<organism evidence="4 5">
    <name type="scientific">Meloidogyne incognita</name>
    <name type="common">Southern root-knot nematode worm</name>
    <name type="synonym">Oxyuris incognita</name>
    <dbReference type="NCBI Taxonomy" id="6306"/>
    <lineage>
        <taxon>Eukaryota</taxon>
        <taxon>Metazoa</taxon>
        <taxon>Ecdysozoa</taxon>
        <taxon>Nematoda</taxon>
        <taxon>Chromadorea</taxon>
        <taxon>Rhabditida</taxon>
        <taxon>Tylenchina</taxon>
        <taxon>Tylenchomorpha</taxon>
        <taxon>Tylenchoidea</taxon>
        <taxon>Meloidogynidae</taxon>
        <taxon>Meloidogyninae</taxon>
        <taxon>Meloidogyne</taxon>
        <taxon>Meloidogyne incognita group</taxon>
    </lineage>
</organism>
<reference evidence="5" key="1">
    <citation type="submission" date="2022-11" db="UniProtKB">
        <authorList>
            <consortium name="WormBaseParasite"/>
        </authorList>
    </citation>
    <scope>IDENTIFICATION</scope>
</reference>
<keyword evidence="2" id="KW-0547">Nucleotide-binding</keyword>
<proteinExistence type="inferred from homology"/>
<dbReference type="SUPFAM" id="SSF53067">
    <property type="entry name" value="Actin-like ATPase domain"/>
    <property type="match status" value="1"/>
</dbReference>
<dbReference type="GO" id="GO:0005524">
    <property type="term" value="F:ATP binding"/>
    <property type="evidence" value="ECO:0007669"/>
    <property type="project" value="UniProtKB-KW"/>
</dbReference>
<dbReference type="InterPro" id="IPR013126">
    <property type="entry name" value="Hsp_70_fam"/>
</dbReference>
<protein>
    <submittedName>
        <fullName evidence="5">Uncharacterized protein</fullName>
    </submittedName>
</protein>
<sequence>MVFLRLSRLLETHLGGEGCDNRMANYFVAELKRKHKKDLATNPRALRRLRTLLNGIRGLCLALLKRGCF</sequence>
<dbReference type="GO" id="GO:0140662">
    <property type="term" value="F:ATP-dependent protein folding chaperone"/>
    <property type="evidence" value="ECO:0007669"/>
    <property type="project" value="InterPro"/>
</dbReference>
<evidence type="ECO:0000256" key="3">
    <source>
        <dbReference type="ARBA" id="ARBA00022840"/>
    </source>
</evidence>
<comment type="similarity">
    <text evidence="1">Belongs to the heat shock protein 70 family.</text>
</comment>
<dbReference type="AlphaFoldDB" id="A0A914MN82"/>
<evidence type="ECO:0000256" key="2">
    <source>
        <dbReference type="ARBA" id="ARBA00022741"/>
    </source>
</evidence>
<evidence type="ECO:0000313" key="4">
    <source>
        <dbReference type="Proteomes" id="UP000887563"/>
    </source>
</evidence>
<dbReference type="PANTHER" id="PTHR19375">
    <property type="entry name" value="HEAT SHOCK PROTEIN 70KDA"/>
    <property type="match status" value="1"/>
</dbReference>
<evidence type="ECO:0000256" key="1">
    <source>
        <dbReference type="ARBA" id="ARBA00007381"/>
    </source>
</evidence>
<keyword evidence="3" id="KW-0067">ATP-binding</keyword>
<dbReference type="Pfam" id="PF00012">
    <property type="entry name" value="HSP70"/>
    <property type="match status" value="1"/>
</dbReference>
<dbReference type="WBParaSite" id="Minc3s02087g28190">
    <property type="protein sequence ID" value="Minc3s02087g28190"/>
    <property type="gene ID" value="Minc3s02087g28190"/>
</dbReference>
<accession>A0A914MN82</accession>
<keyword evidence="4" id="KW-1185">Reference proteome</keyword>
<name>A0A914MN82_MELIC</name>
<dbReference type="Gene3D" id="3.90.640.10">
    <property type="entry name" value="Actin, Chain A, domain 4"/>
    <property type="match status" value="1"/>
</dbReference>
<dbReference type="Proteomes" id="UP000887563">
    <property type="component" value="Unplaced"/>
</dbReference>
<evidence type="ECO:0000313" key="5">
    <source>
        <dbReference type="WBParaSite" id="Minc3s02087g28190"/>
    </source>
</evidence>
<dbReference type="InterPro" id="IPR043129">
    <property type="entry name" value="ATPase_NBD"/>
</dbReference>